<evidence type="ECO:0000256" key="8">
    <source>
        <dbReference type="SAM" id="Phobius"/>
    </source>
</evidence>
<dbReference type="InterPro" id="IPR018093">
    <property type="entry name" value="BCCT_CS"/>
</dbReference>
<keyword evidence="6 8" id="KW-1133">Transmembrane helix</keyword>
<comment type="similarity">
    <text evidence="2">Belongs to the BCCT transporter (TC 2.A.15) family.</text>
</comment>
<dbReference type="Proteomes" id="UP000028488">
    <property type="component" value="Chromosome"/>
</dbReference>
<feature type="transmembrane region" description="Helical" evidence="8">
    <location>
        <begin position="368"/>
        <end position="391"/>
    </location>
</feature>
<feature type="transmembrane region" description="Helical" evidence="8">
    <location>
        <begin position="460"/>
        <end position="479"/>
    </location>
</feature>
<gene>
    <name evidence="9" type="ORF">EP51_12520</name>
</gene>
<dbReference type="GO" id="GO:0005886">
    <property type="term" value="C:plasma membrane"/>
    <property type="evidence" value="ECO:0007669"/>
    <property type="project" value="UniProtKB-SubCell"/>
</dbReference>
<feature type="transmembrane region" description="Helical" evidence="8">
    <location>
        <begin position="281"/>
        <end position="303"/>
    </location>
</feature>
<keyword evidence="5 8" id="KW-0812">Transmembrane</keyword>
<evidence type="ECO:0000313" key="9">
    <source>
        <dbReference type="EMBL" id="AII05400.1"/>
    </source>
</evidence>
<keyword evidence="3" id="KW-0813">Transport</keyword>
<evidence type="ECO:0000256" key="1">
    <source>
        <dbReference type="ARBA" id="ARBA00004651"/>
    </source>
</evidence>
<dbReference type="EMBL" id="CP008947">
    <property type="protein sequence ID" value="AII05400.1"/>
    <property type="molecule type" value="Genomic_DNA"/>
</dbReference>
<keyword evidence="7 8" id="KW-0472">Membrane</keyword>
<keyword evidence="4" id="KW-1003">Cell membrane</keyword>
<evidence type="ECO:0000256" key="4">
    <source>
        <dbReference type="ARBA" id="ARBA00022475"/>
    </source>
</evidence>
<accession>A0A076EGR3</accession>
<proteinExistence type="inferred from homology"/>
<dbReference type="Pfam" id="PF02028">
    <property type="entry name" value="BCCT"/>
    <property type="match status" value="1"/>
</dbReference>
<dbReference type="PROSITE" id="PS01303">
    <property type="entry name" value="BCCT"/>
    <property type="match status" value="1"/>
</dbReference>
<sequence>MAMNTDLPDQGSETADASVGGGLKRVGVRTDHVVFSAAAAAVSAIVVWGLVAPDNLDSTTGKALDWLVTDMGWLFVLSASGFVLFSLWLAFSKFGQIPLGKDGEKPEFRTVSWIAMMFSAGMGIGLMFFGVAEPLAHYVTPPPGSNGGIGTAMATTMFHWSLHPWAMYAVVGLSIAYGSYRKGRKQLFSSAFIPLLGRRAEGPIGKFIDVLAIFATLFGTAASLGLGALQIGSGFQVVGWMSEVSTFLLVAIVALLTLAFVASAVSGVAKGIQWLSNTNMVLAVILALFVFVVGPTVLILNLLPTTIGAYAAQLAQMSARTGASSDPATGEWLSSWTIFYWAWWISWTPFVGMFLARISRGRTIRQFVVGVIVVPSAVSLVWFAIFGGAGISEQRDGIDLAGQDTQEGQLFGMLNHLPLTGITTVLVMILVGIFFVSGADAASMVMGTLSQRGSLEPQRWVVVFWGVLTGGVAALILWTGGDTALDGLQTMTIIAAAPFVLVMIGLCFSLYKDLSRDQMIVDGREMRREMRRVAAKRRRDRISSR</sequence>
<feature type="transmembrane region" description="Helical" evidence="8">
    <location>
        <begin position="71"/>
        <end position="91"/>
    </location>
</feature>
<evidence type="ECO:0000256" key="2">
    <source>
        <dbReference type="ARBA" id="ARBA00005658"/>
    </source>
</evidence>
<feature type="transmembrane region" description="Helical" evidence="8">
    <location>
        <begin position="111"/>
        <end position="132"/>
    </location>
</feature>
<evidence type="ECO:0000256" key="6">
    <source>
        <dbReference type="ARBA" id="ARBA00022989"/>
    </source>
</evidence>
<name>A0A076EGR3_RHOOP</name>
<feature type="transmembrane region" description="Helical" evidence="8">
    <location>
        <begin position="33"/>
        <end position="51"/>
    </location>
</feature>
<dbReference type="GO" id="GO:0022857">
    <property type="term" value="F:transmembrane transporter activity"/>
    <property type="evidence" value="ECO:0007669"/>
    <property type="project" value="InterPro"/>
</dbReference>
<comment type="subcellular location">
    <subcellularLocation>
        <location evidence="1">Cell membrane</location>
        <topology evidence="1">Multi-pass membrane protein</topology>
    </subcellularLocation>
</comment>
<feature type="transmembrane region" description="Helical" evidence="8">
    <location>
        <begin position="244"/>
        <end position="269"/>
    </location>
</feature>
<feature type="transmembrane region" description="Helical" evidence="8">
    <location>
        <begin position="491"/>
        <end position="511"/>
    </location>
</feature>
<dbReference type="AlphaFoldDB" id="A0A076EGR3"/>
<feature type="transmembrane region" description="Helical" evidence="8">
    <location>
        <begin position="419"/>
        <end position="439"/>
    </location>
</feature>
<evidence type="ECO:0000256" key="7">
    <source>
        <dbReference type="ARBA" id="ARBA00023136"/>
    </source>
</evidence>
<feature type="transmembrane region" description="Helical" evidence="8">
    <location>
        <begin position="162"/>
        <end position="180"/>
    </location>
</feature>
<protein>
    <submittedName>
        <fullName evidence="9">Choline transporter</fullName>
    </submittedName>
</protein>
<feature type="transmembrane region" description="Helical" evidence="8">
    <location>
        <begin position="338"/>
        <end position="356"/>
    </location>
</feature>
<dbReference type="eggNOG" id="COG1292">
    <property type="taxonomic scope" value="Bacteria"/>
</dbReference>
<organism evidence="9 10">
    <name type="scientific">Rhodococcus opacus</name>
    <name type="common">Nocardia opaca</name>
    <dbReference type="NCBI Taxonomy" id="37919"/>
    <lineage>
        <taxon>Bacteria</taxon>
        <taxon>Bacillati</taxon>
        <taxon>Actinomycetota</taxon>
        <taxon>Actinomycetes</taxon>
        <taxon>Mycobacteriales</taxon>
        <taxon>Nocardiaceae</taxon>
        <taxon>Rhodococcus</taxon>
    </lineage>
</organism>
<dbReference type="PANTHER" id="PTHR30047">
    <property type="entry name" value="HIGH-AFFINITY CHOLINE TRANSPORT PROTEIN-RELATED"/>
    <property type="match status" value="1"/>
</dbReference>
<feature type="transmembrane region" description="Helical" evidence="8">
    <location>
        <begin position="207"/>
        <end position="232"/>
    </location>
</feature>
<evidence type="ECO:0000313" key="10">
    <source>
        <dbReference type="Proteomes" id="UP000028488"/>
    </source>
</evidence>
<dbReference type="PANTHER" id="PTHR30047:SF7">
    <property type="entry name" value="HIGH-AFFINITY CHOLINE TRANSPORT PROTEIN"/>
    <property type="match status" value="1"/>
</dbReference>
<evidence type="ECO:0000256" key="5">
    <source>
        <dbReference type="ARBA" id="ARBA00022692"/>
    </source>
</evidence>
<reference evidence="9 10" key="1">
    <citation type="submission" date="2014-07" db="EMBL/GenBank/DDBJ databases">
        <title>Genome Sequence of Rhodococcus opacus Strain R7, a Biodegrader of Mono- and Polycyclic Aromatic Hydrocarbons.</title>
        <authorList>
            <person name="Di Gennaro P."/>
            <person name="Zampolli J."/>
            <person name="Presti I."/>
            <person name="Cappelletti M."/>
            <person name="D'Ursi P."/>
            <person name="Orro A."/>
            <person name="Mezzelani A."/>
            <person name="Milanesi L."/>
        </authorList>
    </citation>
    <scope>NUCLEOTIDE SEQUENCE [LARGE SCALE GENOMIC DNA]</scope>
    <source>
        <strain evidence="9 10">R7</strain>
    </source>
</reference>
<dbReference type="InterPro" id="IPR000060">
    <property type="entry name" value="BCCT_transptr"/>
</dbReference>
<dbReference type="NCBIfam" id="TIGR00842">
    <property type="entry name" value="bcct"/>
    <property type="match status" value="1"/>
</dbReference>
<evidence type="ECO:0000256" key="3">
    <source>
        <dbReference type="ARBA" id="ARBA00022448"/>
    </source>
</evidence>